<dbReference type="InterPro" id="IPR016181">
    <property type="entry name" value="Acyl_CoA_acyltransferase"/>
</dbReference>
<evidence type="ECO:0000256" key="2">
    <source>
        <dbReference type="ARBA" id="ARBA00023315"/>
    </source>
</evidence>
<evidence type="ECO:0000259" key="4">
    <source>
        <dbReference type="PROSITE" id="PS51186"/>
    </source>
</evidence>
<name>A0A4R3NJR0_9HYPH</name>
<protein>
    <submittedName>
        <fullName evidence="5">RimJ/RimL family protein N-acetyltransferase</fullName>
    </submittedName>
</protein>
<proteinExistence type="inferred from homology"/>
<dbReference type="Gene3D" id="3.40.630.30">
    <property type="match status" value="1"/>
</dbReference>
<dbReference type="SUPFAM" id="SSF55729">
    <property type="entry name" value="Acyl-CoA N-acyltransferases (Nat)"/>
    <property type="match status" value="1"/>
</dbReference>
<dbReference type="RefSeq" id="WP_245511072.1">
    <property type="nucleotide sequence ID" value="NZ_SMAR01000026.1"/>
</dbReference>
<dbReference type="InterPro" id="IPR000182">
    <property type="entry name" value="GNAT_dom"/>
</dbReference>
<gene>
    <name evidence="5" type="ORF">EDC90_102611</name>
</gene>
<accession>A0A4R3NJR0</accession>
<organism evidence="5 6">
    <name type="scientific">Martelella mediterranea</name>
    <dbReference type="NCBI Taxonomy" id="293089"/>
    <lineage>
        <taxon>Bacteria</taxon>
        <taxon>Pseudomonadati</taxon>
        <taxon>Pseudomonadota</taxon>
        <taxon>Alphaproteobacteria</taxon>
        <taxon>Hyphomicrobiales</taxon>
        <taxon>Aurantimonadaceae</taxon>
        <taxon>Martelella</taxon>
    </lineage>
</organism>
<dbReference type="Pfam" id="PF13302">
    <property type="entry name" value="Acetyltransf_3"/>
    <property type="match status" value="1"/>
</dbReference>
<keyword evidence="1 5" id="KW-0808">Transferase</keyword>
<keyword evidence="2" id="KW-0012">Acyltransferase</keyword>
<keyword evidence="6" id="KW-1185">Reference proteome</keyword>
<evidence type="ECO:0000256" key="1">
    <source>
        <dbReference type="ARBA" id="ARBA00022679"/>
    </source>
</evidence>
<comment type="similarity">
    <text evidence="3">Belongs to the acetyltransferase family. RimJ subfamily.</text>
</comment>
<dbReference type="PANTHER" id="PTHR43792">
    <property type="entry name" value="GNAT FAMILY, PUTATIVE (AFU_ORTHOLOGUE AFUA_3G00765)-RELATED-RELATED"/>
    <property type="match status" value="1"/>
</dbReference>
<dbReference type="AlphaFoldDB" id="A0A4R3NJR0"/>
<evidence type="ECO:0000313" key="5">
    <source>
        <dbReference type="EMBL" id="TCT35357.1"/>
    </source>
</evidence>
<comment type="caution">
    <text evidence="5">The sequence shown here is derived from an EMBL/GenBank/DDBJ whole genome shotgun (WGS) entry which is preliminary data.</text>
</comment>
<reference evidence="5 6" key="1">
    <citation type="submission" date="2019-03" db="EMBL/GenBank/DDBJ databases">
        <title>Freshwater and sediment microbial communities from various areas in North America, analyzing microbe dynamics in response to fracking.</title>
        <authorList>
            <person name="Lamendella R."/>
        </authorList>
    </citation>
    <scope>NUCLEOTIDE SEQUENCE [LARGE SCALE GENOMIC DNA]</scope>
    <source>
        <strain evidence="5 6">175.2</strain>
    </source>
</reference>
<feature type="domain" description="N-acetyltransferase" evidence="4">
    <location>
        <begin position="25"/>
        <end position="180"/>
    </location>
</feature>
<dbReference type="InterPro" id="IPR051531">
    <property type="entry name" value="N-acetyltransferase"/>
</dbReference>
<dbReference type="EMBL" id="SMAR01000026">
    <property type="protein sequence ID" value="TCT35357.1"/>
    <property type="molecule type" value="Genomic_DNA"/>
</dbReference>
<dbReference type="PROSITE" id="PS51186">
    <property type="entry name" value="GNAT"/>
    <property type="match status" value="1"/>
</dbReference>
<dbReference type="GO" id="GO:0016747">
    <property type="term" value="F:acyltransferase activity, transferring groups other than amino-acyl groups"/>
    <property type="evidence" value="ECO:0007669"/>
    <property type="project" value="InterPro"/>
</dbReference>
<dbReference type="PANTHER" id="PTHR43792:SF8">
    <property type="entry name" value="[RIBOSOMAL PROTEIN US5]-ALANINE N-ACETYLTRANSFERASE"/>
    <property type="match status" value="1"/>
</dbReference>
<sequence>MNTLASAAMRERQPGPSPDIATERLLLRPLQMNDAEAIAQSMADFSVTRMLSTAPYPYALEDAVDWLNIATAEDTGEWSLAITQPADHVLIGVVSIELRKGGWHLGYWLNRYYWGRSFMSEAVSGIADRFFRRMGDITLHSGAFAENPASLRVQQKLGFQVTGLRDTWSVSRGQMLQEVTTALKPEYFKAFRFS</sequence>
<evidence type="ECO:0000313" key="6">
    <source>
        <dbReference type="Proteomes" id="UP000295097"/>
    </source>
</evidence>
<dbReference type="Proteomes" id="UP000295097">
    <property type="component" value="Unassembled WGS sequence"/>
</dbReference>
<evidence type="ECO:0000256" key="3">
    <source>
        <dbReference type="ARBA" id="ARBA00038502"/>
    </source>
</evidence>